<protein>
    <recommendedName>
        <fullName evidence="1">GST N-terminal domain-containing protein</fullName>
    </recommendedName>
</protein>
<accession>A0A4Y7T8V3</accession>
<dbReference type="SUPFAM" id="SSF52833">
    <property type="entry name" value="Thioredoxin-like"/>
    <property type="match status" value="1"/>
</dbReference>
<dbReference type="InterPro" id="IPR054416">
    <property type="entry name" value="GST_UstS-like_C"/>
</dbReference>
<dbReference type="AlphaFoldDB" id="A0A4Y7T8V3"/>
<dbReference type="Pfam" id="PF13409">
    <property type="entry name" value="GST_N_2"/>
    <property type="match status" value="1"/>
</dbReference>
<dbReference type="InterPro" id="IPR004045">
    <property type="entry name" value="Glutathione_S-Trfase_N"/>
</dbReference>
<feature type="domain" description="GST N-terminal" evidence="1">
    <location>
        <begin position="7"/>
        <end position="98"/>
    </location>
</feature>
<dbReference type="Proteomes" id="UP000298030">
    <property type="component" value="Unassembled WGS sequence"/>
</dbReference>
<sequence length="255" mass="29135">MITLYDFDTGLPGRAWSPYSWRVRFALDIKDIKHKTEWVQYADIERRLQELDIPPSQNLPDGTPRYTVPAIHDSSTGAKVSDSYDIIKYLDQTYPDTPQIIVDSQDEFLQSALRRDWGLVRDLMLPTGLVLGHIALSSMEGESRLKYQRSYEKAFKATNGQHASEAEPSNTHWKQAGESYGRADAWLTRAEQLSGGPWALGASPTWPDIVLVSSSIALFITAVGEEGEEWQNVLQWNEGRWLRLWSRIKPYSRVY</sequence>
<dbReference type="STRING" id="71717.A0A4Y7T8V3"/>
<evidence type="ECO:0000259" key="1">
    <source>
        <dbReference type="PROSITE" id="PS50404"/>
    </source>
</evidence>
<comment type="caution">
    <text evidence="2">The sequence shown here is derived from an EMBL/GenBank/DDBJ whole genome shotgun (WGS) entry which is preliminary data.</text>
</comment>
<dbReference type="Gene3D" id="3.40.30.10">
    <property type="entry name" value="Glutaredoxin"/>
    <property type="match status" value="1"/>
</dbReference>
<name>A0A4Y7T8V3_COPMI</name>
<dbReference type="InterPro" id="IPR036249">
    <property type="entry name" value="Thioredoxin-like_sf"/>
</dbReference>
<evidence type="ECO:0000313" key="2">
    <source>
        <dbReference type="EMBL" id="TEB30583.1"/>
    </source>
</evidence>
<reference evidence="2 3" key="1">
    <citation type="journal article" date="2019" name="Nat. Ecol. Evol.">
        <title>Megaphylogeny resolves global patterns of mushroom evolution.</title>
        <authorList>
            <person name="Varga T."/>
            <person name="Krizsan K."/>
            <person name="Foldi C."/>
            <person name="Dima B."/>
            <person name="Sanchez-Garcia M."/>
            <person name="Sanchez-Ramirez S."/>
            <person name="Szollosi G.J."/>
            <person name="Szarkandi J.G."/>
            <person name="Papp V."/>
            <person name="Albert L."/>
            <person name="Andreopoulos W."/>
            <person name="Angelini C."/>
            <person name="Antonin V."/>
            <person name="Barry K.W."/>
            <person name="Bougher N.L."/>
            <person name="Buchanan P."/>
            <person name="Buyck B."/>
            <person name="Bense V."/>
            <person name="Catcheside P."/>
            <person name="Chovatia M."/>
            <person name="Cooper J."/>
            <person name="Damon W."/>
            <person name="Desjardin D."/>
            <person name="Finy P."/>
            <person name="Geml J."/>
            <person name="Haridas S."/>
            <person name="Hughes K."/>
            <person name="Justo A."/>
            <person name="Karasinski D."/>
            <person name="Kautmanova I."/>
            <person name="Kiss B."/>
            <person name="Kocsube S."/>
            <person name="Kotiranta H."/>
            <person name="LaButti K.M."/>
            <person name="Lechner B.E."/>
            <person name="Liimatainen K."/>
            <person name="Lipzen A."/>
            <person name="Lukacs Z."/>
            <person name="Mihaltcheva S."/>
            <person name="Morgado L.N."/>
            <person name="Niskanen T."/>
            <person name="Noordeloos M.E."/>
            <person name="Ohm R.A."/>
            <person name="Ortiz-Santana B."/>
            <person name="Ovrebo C."/>
            <person name="Racz N."/>
            <person name="Riley R."/>
            <person name="Savchenko A."/>
            <person name="Shiryaev A."/>
            <person name="Soop K."/>
            <person name="Spirin V."/>
            <person name="Szebenyi C."/>
            <person name="Tomsovsky M."/>
            <person name="Tulloss R.E."/>
            <person name="Uehling J."/>
            <person name="Grigoriev I.V."/>
            <person name="Vagvolgyi C."/>
            <person name="Papp T."/>
            <person name="Martin F.M."/>
            <person name="Miettinen O."/>
            <person name="Hibbett D.S."/>
            <person name="Nagy L.G."/>
        </authorList>
    </citation>
    <scope>NUCLEOTIDE SEQUENCE [LARGE SCALE GENOMIC DNA]</scope>
    <source>
        <strain evidence="2 3">FP101781</strain>
    </source>
</reference>
<dbReference type="Pfam" id="PF22041">
    <property type="entry name" value="GST_C_7"/>
    <property type="match status" value="1"/>
</dbReference>
<keyword evidence="3" id="KW-1185">Reference proteome</keyword>
<dbReference type="EMBL" id="QPFP01000022">
    <property type="protein sequence ID" value="TEB30583.1"/>
    <property type="molecule type" value="Genomic_DNA"/>
</dbReference>
<dbReference type="PROSITE" id="PS50404">
    <property type="entry name" value="GST_NTER"/>
    <property type="match status" value="1"/>
</dbReference>
<dbReference type="OrthoDB" id="4951845at2759"/>
<gene>
    <name evidence="2" type="ORF">FA13DRAFT_1630334</name>
</gene>
<evidence type="ECO:0000313" key="3">
    <source>
        <dbReference type="Proteomes" id="UP000298030"/>
    </source>
</evidence>
<dbReference type="Gene3D" id="1.20.1050.10">
    <property type="match status" value="1"/>
</dbReference>
<proteinExistence type="predicted"/>
<organism evidence="2 3">
    <name type="scientific">Coprinellus micaceus</name>
    <name type="common">Glistening ink-cap mushroom</name>
    <name type="synonym">Coprinus micaceus</name>
    <dbReference type="NCBI Taxonomy" id="71717"/>
    <lineage>
        <taxon>Eukaryota</taxon>
        <taxon>Fungi</taxon>
        <taxon>Dikarya</taxon>
        <taxon>Basidiomycota</taxon>
        <taxon>Agaricomycotina</taxon>
        <taxon>Agaricomycetes</taxon>
        <taxon>Agaricomycetidae</taxon>
        <taxon>Agaricales</taxon>
        <taxon>Agaricineae</taxon>
        <taxon>Psathyrellaceae</taxon>
        <taxon>Coprinellus</taxon>
    </lineage>
</organism>